<comment type="similarity">
    <text evidence="1">Belongs to the bacterial solute-binding protein 1 family.</text>
</comment>
<dbReference type="Gene3D" id="3.40.190.10">
    <property type="entry name" value="Periplasmic binding protein-like II"/>
    <property type="match status" value="2"/>
</dbReference>
<dbReference type="PANTHER" id="PTHR30061">
    <property type="entry name" value="MALTOSE-BINDING PERIPLASMIC PROTEIN"/>
    <property type="match status" value="1"/>
</dbReference>
<dbReference type="GO" id="GO:0042956">
    <property type="term" value="P:maltodextrin transmembrane transport"/>
    <property type="evidence" value="ECO:0007669"/>
    <property type="project" value="TreeGrafter"/>
</dbReference>
<sequence>MNKQLLSLFLVLILSLGLVGCKSNPVTPVDNNEKVDNAEEVKEDGILTEITNPTEVVFWHAMSGSNEEALTNLANKFMDENPNIKINLQFQGNYRELFEKLMAAAKANQLPTMTQIYSNRLSWYIEKGLVENLNPYMENEKVGLSKEELADYPALFLDDGIWNGNQYAMPFNKSQMVLYYNVDMFKEAGIEVPKTWEEWKSAAEKLTKDTDGDGEPDVYGIVFANNISTDIAPWLKQAGGMTMNEDTNELYFDTPETAEAIEFLNGLIQSKVARTAGEDKYANVPLSQGRAAMCVASTSAISTIEKDTLEGVNLFAAPLPGHKTNDQLYYGTNVAVYNTATPEEKLGAWLFSKFLSTPENTAYLAQETGYLPARYSAREIPEYKAYLESAPIKAVGLESFDIGFQGTRNIGGINALDVLGEELDLVFAKEKSIPEALKDAQERGTRALEEARKN</sequence>
<dbReference type="Proteomes" id="UP000469523">
    <property type="component" value="Unassembled WGS sequence"/>
</dbReference>
<dbReference type="PANTHER" id="PTHR30061:SF50">
    <property type="entry name" value="MALTOSE_MALTODEXTRIN-BINDING PERIPLASMIC PROTEIN"/>
    <property type="match status" value="1"/>
</dbReference>
<protein>
    <submittedName>
        <fullName evidence="4">ABC transporter substrate-binding protein</fullName>
    </submittedName>
</protein>
<dbReference type="SUPFAM" id="SSF53850">
    <property type="entry name" value="Periplasmic binding protein-like II"/>
    <property type="match status" value="1"/>
</dbReference>
<dbReference type="GO" id="GO:0055085">
    <property type="term" value="P:transmembrane transport"/>
    <property type="evidence" value="ECO:0007669"/>
    <property type="project" value="InterPro"/>
</dbReference>
<gene>
    <name evidence="4" type="ORF">FYJ83_17825</name>
</gene>
<comment type="caution">
    <text evidence="4">The sequence shown here is derived from an EMBL/GenBank/DDBJ whole genome shotgun (WGS) entry which is preliminary data.</text>
</comment>
<dbReference type="GO" id="GO:0055052">
    <property type="term" value="C:ATP-binding cassette (ABC) transporter complex, substrate-binding subunit-containing"/>
    <property type="evidence" value="ECO:0007669"/>
    <property type="project" value="TreeGrafter"/>
</dbReference>
<dbReference type="PROSITE" id="PS51257">
    <property type="entry name" value="PROKAR_LIPOPROTEIN"/>
    <property type="match status" value="1"/>
</dbReference>
<keyword evidence="2" id="KW-0813">Transport</keyword>
<evidence type="ECO:0000313" key="5">
    <source>
        <dbReference type="Proteomes" id="UP000469523"/>
    </source>
</evidence>
<keyword evidence="3" id="KW-0732">Signal</keyword>
<reference evidence="4 5" key="1">
    <citation type="submission" date="2019-09" db="EMBL/GenBank/DDBJ databases">
        <title>In-depth cultivation of the pig gut microbiome towards novel bacterial diversity and tailored functional studies.</title>
        <authorList>
            <person name="Wylensek D."/>
            <person name="Hitch T.C.A."/>
            <person name="Clavel T."/>
        </authorList>
    </citation>
    <scope>NUCLEOTIDE SEQUENCE [LARGE SCALE GENOMIC DNA]</scope>
    <source>
        <strain evidence="4 5">WCA3-693-APC-4?</strain>
    </source>
</reference>
<dbReference type="InterPro" id="IPR006061">
    <property type="entry name" value="SBP_1_CS"/>
</dbReference>
<accession>A0A6N7Y5J9</accession>
<keyword evidence="5" id="KW-1185">Reference proteome</keyword>
<evidence type="ECO:0000256" key="3">
    <source>
        <dbReference type="ARBA" id="ARBA00022729"/>
    </source>
</evidence>
<organism evidence="4 5">
    <name type="scientific">Tissierella pigra</name>
    <dbReference type="NCBI Taxonomy" id="2607614"/>
    <lineage>
        <taxon>Bacteria</taxon>
        <taxon>Bacillati</taxon>
        <taxon>Bacillota</taxon>
        <taxon>Tissierellia</taxon>
        <taxon>Tissierellales</taxon>
        <taxon>Tissierellaceae</taxon>
        <taxon>Tissierella</taxon>
    </lineage>
</organism>
<evidence type="ECO:0000256" key="1">
    <source>
        <dbReference type="ARBA" id="ARBA00008520"/>
    </source>
</evidence>
<dbReference type="PROSITE" id="PS01037">
    <property type="entry name" value="SBP_BACTERIAL_1"/>
    <property type="match status" value="1"/>
</dbReference>
<proteinExistence type="inferred from homology"/>
<dbReference type="InterPro" id="IPR006059">
    <property type="entry name" value="SBP"/>
</dbReference>
<dbReference type="EMBL" id="VUNQ01000065">
    <property type="protein sequence ID" value="MSU03320.1"/>
    <property type="molecule type" value="Genomic_DNA"/>
</dbReference>
<evidence type="ECO:0000313" key="4">
    <source>
        <dbReference type="EMBL" id="MSU03320.1"/>
    </source>
</evidence>
<dbReference type="GO" id="GO:0015768">
    <property type="term" value="P:maltose transport"/>
    <property type="evidence" value="ECO:0007669"/>
    <property type="project" value="TreeGrafter"/>
</dbReference>
<name>A0A6N7Y5J9_9FIRM</name>
<dbReference type="Pfam" id="PF13416">
    <property type="entry name" value="SBP_bac_8"/>
    <property type="match status" value="1"/>
</dbReference>
<dbReference type="AlphaFoldDB" id="A0A6N7Y5J9"/>
<dbReference type="RefSeq" id="WP_154442882.1">
    <property type="nucleotide sequence ID" value="NZ_VUNQ01000065.1"/>
</dbReference>
<dbReference type="GO" id="GO:1901982">
    <property type="term" value="F:maltose binding"/>
    <property type="evidence" value="ECO:0007669"/>
    <property type="project" value="TreeGrafter"/>
</dbReference>
<evidence type="ECO:0000256" key="2">
    <source>
        <dbReference type="ARBA" id="ARBA00022448"/>
    </source>
</evidence>
<dbReference type="CDD" id="cd14748">
    <property type="entry name" value="PBP2_UgpB"/>
    <property type="match status" value="1"/>
</dbReference>